<dbReference type="Pfam" id="PF13304">
    <property type="entry name" value="AAA_21"/>
    <property type="match status" value="1"/>
</dbReference>
<sequence length="337" mass="38235">RQELKIRDSSEFLDNPDKITEPIKWDLDIEVFPKDIDKCNIEIKKFDRKKIKSKISSFESLKESDFNKEIKEFILAQNPLYQSIARSIYPVMGNYSFQIESDLKGGETFNIVPGKVRELEDSATPPGIKKDGSGLATTLYAMKKSRSTIVDNNTKFWYMFEDNLRTYDPGTLIKIISYLKAANATITSLDVDNDPFNNKLRVQITVDSGGYKAVLPLSSMSDGTVKWLALITAILTSKTIFSIEEPENFLHPWMQAEITSIMRDHLQEKKADSLVLMTTHSESILNHAYPEEIIIVDLVEGKTKARRISNILAIKEEISNSGFGLGHFYFSNALVDE</sequence>
<name>A0ABT0HVI1_9BACT</name>
<protein>
    <submittedName>
        <fullName evidence="2">ATP-binding protein</fullName>
    </submittedName>
</protein>
<keyword evidence="2" id="KW-0067">ATP-binding</keyword>
<accession>A0ABT0HVI1</accession>
<feature type="non-terminal residue" evidence="2">
    <location>
        <position position="1"/>
    </location>
</feature>
<feature type="domain" description="ATPase AAA-type core" evidence="1">
    <location>
        <begin position="177"/>
        <end position="286"/>
    </location>
</feature>
<reference evidence="2 3" key="1">
    <citation type="submission" date="2022-04" db="EMBL/GenBank/DDBJ databases">
        <title>Spirosoma sp. strain RP8 genome sequencing and assembly.</title>
        <authorList>
            <person name="Jung Y."/>
        </authorList>
    </citation>
    <scope>NUCLEOTIDE SEQUENCE [LARGE SCALE GENOMIC DNA]</scope>
    <source>
        <strain evidence="2 3">RP8</strain>
    </source>
</reference>
<dbReference type="EMBL" id="JALPRF010000020">
    <property type="protein sequence ID" value="MCK8496137.1"/>
    <property type="molecule type" value="Genomic_DNA"/>
</dbReference>
<organism evidence="2 3">
    <name type="scientific">Spirosoma liriopis</name>
    <dbReference type="NCBI Taxonomy" id="2937440"/>
    <lineage>
        <taxon>Bacteria</taxon>
        <taxon>Pseudomonadati</taxon>
        <taxon>Bacteroidota</taxon>
        <taxon>Cytophagia</taxon>
        <taxon>Cytophagales</taxon>
        <taxon>Cytophagaceae</taxon>
        <taxon>Spirosoma</taxon>
    </lineage>
</organism>
<dbReference type="Proteomes" id="UP001202180">
    <property type="component" value="Unassembled WGS sequence"/>
</dbReference>
<comment type="caution">
    <text evidence="2">The sequence shown here is derived from an EMBL/GenBank/DDBJ whole genome shotgun (WGS) entry which is preliminary data.</text>
</comment>
<keyword evidence="2" id="KW-0547">Nucleotide-binding</keyword>
<proteinExistence type="predicted"/>
<dbReference type="SUPFAM" id="SSF52540">
    <property type="entry name" value="P-loop containing nucleoside triphosphate hydrolases"/>
    <property type="match status" value="1"/>
</dbReference>
<dbReference type="InterPro" id="IPR027417">
    <property type="entry name" value="P-loop_NTPase"/>
</dbReference>
<evidence type="ECO:0000313" key="2">
    <source>
        <dbReference type="EMBL" id="MCK8496137.1"/>
    </source>
</evidence>
<dbReference type="RefSeq" id="WP_248481024.1">
    <property type="nucleotide sequence ID" value="NZ_JALPRF010000020.1"/>
</dbReference>
<dbReference type="GO" id="GO:0005524">
    <property type="term" value="F:ATP binding"/>
    <property type="evidence" value="ECO:0007669"/>
    <property type="project" value="UniProtKB-KW"/>
</dbReference>
<keyword evidence="3" id="KW-1185">Reference proteome</keyword>
<dbReference type="PANTHER" id="PTHR43581">
    <property type="entry name" value="ATP/GTP PHOSPHATASE"/>
    <property type="match status" value="1"/>
</dbReference>
<evidence type="ECO:0000259" key="1">
    <source>
        <dbReference type="Pfam" id="PF13304"/>
    </source>
</evidence>
<dbReference type="InterPro" id="IPR003959">
    <property type="entry name" value="ATPase_AAA_core"/>
</dbReference>
<evidence type="ECO:0000313" key="3">
    <source>
        <dbReference type="Proteomes" id="UP001202180"/>
    </source>
</evidence>
<dbReference type="Gene3D" id="3.40.50.300">
    <property type="entry name" value="P-loop containing nucleotide triphosphate hydrolases"/>
    <property type="match status" value="1"/>
</dbReference>
<dbReference type="InterPro" id="IPR051396">
    <property type="entry name" value="Bact_Antivir_Def_Nuclease"/>
</dbReference>
<gene>
    <name evidence="2" type="ORF">M0L20_29995</name>
</gene>
<dbReference type="PANTHER" id="PTHR43581:SF2">
    <property type="entry name" value="EXCINUCLEASE ATPASE SUBUNIT"/>
    <property type="match status" value="1"/>
</dbReference>